<keyword evidence="1" id="KW-0175">Coiled coil</keyword>
<feature type="compositionally biased region" description="Basic and acidic residues" evidence="2">
    <location>
        <begin position="443"/>
        <end position="454"/>
    </location>
</feature>
<organism evidence="3 4">
    <name type="scientific">Fasciolopsis buskii</name>
    <dbReference type="NCBI Taxonomy" id="27845"/>
    <lineage>
        <taxon>Eukaryota</taxon>
        <taxon>Metazoa</taxon>
        <taxon>Spiralia</taxon>
        <taxon>Lophotrochozoa</taxon>
        <taxon>Platyhelminthes</taxon>
        <taxon>Trematoda</taxon>
        <taxon>Digenea</taxon>
        <taxon>Plagiorchiida</taxon>
        <taxon>Echinostomata</taxon>
        <taxon>Echinostomatoidea</taxon>
        <taxon>Fasciolidae</taxon>
        <taxon>Fasciolopsis</taxon>
    </lineage>
</organism>
<feature type="region of interest" description="Disordered" evidence="2">
    <location>
        <begin position="436"/>
        <end position="484"/>
    </location>
</feature>
<keyword evidence="4" id="KW-1185">Reference proteome</keyword>
<evidence type="ECO:0000256" key="2">
    <source>
        <dbReference type="SAM" id="MobiDB-lite"/>
    </source>
</evidence>
<sequence length="704" mass="78964">MVPLLKNEINESRLEDPSLIRVPGTFRPFKSRTTANVMIQKHLTLPLLHLPTMELDTVGFDSHHTFQLIKMEQINLTRSSFHINSLKGCVLDQPPPEQRPAMKLLVLHKHAGFDYTDGHSHQYGRNCKPHGSTSALKAMQRGTDWLDHLPDVSQIQLLRMPAPNRVIQHRSSVLIAPSKSDSSSDCPSTANDSQRNSRKSEDETGLILQTDIEEPLVQTNPCPKYDKAVSTSPAEDFGMQFDDILEEGALIFRNYLIGRGSYSLGSSSAQWVSNDMSHIPSNGDNQNEFLSVCGFELSELDATEPNQSRIEVSDPVKLSEILHIHGGIDQPDREEPVQRYPKANSETQYEPIQTSVYEADDTAKENICLAHGQKPSNTWLGEGAHPIRLDLVKALSELDVRLSAVNRMSSHLEEEHQKNQELLERLIQLRMVPEPPKCAQTPENHRLNVNDSNKKSVKHPQSHLTARDKGHGIRKSKNNLPGMDARFPSASEPRYNNAGKALHDHPHALPGTGRPRSARSLRRRISSLNQRTNSVNLADTVLDPNMNRTPSAGAGLFEPMLCARQPSMGSLLRKREQSRIERNCALRTKRCADAVKYATEVGFPCFYGITCADEEQTTILSEWSLESGVKRLLYEKEEKTNGHVICVNEQYTEGCTEDISKMIEETEETYVKFSEDVEQLTDAGAAPSTSYVDWEEVDELIKGH</sequence>
<feature type="compositionally biased region" description="Low complexity" evidence="2">
    <location>
        <begin position="177"/>
        <end position="188"/>
    </location>
</feature>
<evidence type="ECO:0000256" key="1">
    <source>
        <dbReference type="SAM" id="Coils"/>
    </source>
</evidence>
<dbReference type="Proteomes" id="UP000728185">
    <property type="component" value="Unassembled WGS sequence"/>
</dbReference>
<accession>A0A8E0RX37</accession>
<evidence type="ECO:0000313" key="3">
    <source>
        <dbReference type="EMBL" id="KAA0191683.1"/>
    </source>
</evidence>
<feature type="region of interest" description="Disordered" evidence="2">
    <location>
        <begin position="497"/>
        <end position="519"/>
    </location>
</feature>
<gene>
    <name evidence="3" type="ORF">FBUS_01741</name>
</gene>
<comment type="caution">
    <text evidence="3">The sequence shown here is derived from an EMBL/GenBank/DDBJ whole genome shotgun (WGS) entry which is preliminary data.</text>
</comment>
<dbReference type="OrthoDB" id="6258455at2759"/>
<dbReference type="AlphaFoldDB" id="A0A8E0RX37"/>
<reference evidence="3" key="1">
    <citation type="submission" date="2019-05" db="EMBL/GenBank/DDBJ databases">
        <title>Annotation for the trematode Fasciolopsis buski.</title>
        <authorList>
            <person name="Choi Y.-J."/>
        </authorList>
    </citation>
    <scope>NUCLEOTIDE SEQUENCE</scope>
    <source>
        <strain evidence="3">HT</strain>
        <tissue evidence="3">Whole worm</tissue>
    </source>
</reference>
<name>A0A8E0RX37_9TREM</name>
<feature type="coiled-coil region" evidence="1">
    <location>
        <begin position="405"/>
        <end position="432"/>
    </location>
</feature>
<protein>
    <submittedName>
        <fullName evidence="3">Uncharacterized protein</fullName>
    </submittedName>
</protein>
<proteinExistence type="predicted"/>
<dbReference type="EMBL" id="LUCM01006187">
    <property type="protein sequence ID" value="KAA0191683.1"/>
    <property type="molecule type" value="Genomic_DNA"/>
</dbReference>
<feature type="region of interest" description="Disordered" evidence="2">
    <location>
        <begin position="175"/>
        <end position="229"/>
    </location>
</feature>
<evidence type="ECO:0000313" key="4">
    <source>
        <dbReference type="Proteomes" id="UP000728185"/>
    </source>
</evidence>